<evidence type="ECO:0000313" key="2">
    <source>
        <dbReference type="Proteomes" id="UP000219167"/>
    </source>
</evidence>
<accession>A0A285UAY5</accession>
<dbReference type="AlphaFoldDB" id="A0A285UAY5"/>
<gene>
    <name evidence="1" type="ORF">SAMN05892877_105349</name>
</gene>
<organism evidence="1 2">
    <name type="scientific">Rhizobium subbaraonis</name>
    <dbReference type="NCBI Taxonomy" id="908946"/>
    <lineage>
        <taxon>Bacteria</taxon>
        <taxon>Pseudomonadati</taxon>
        <taxon>Pseudomonadota</taxon>
        <taxon>Alphaproteobacteria</taxon>
        <taxon>Hyphomicrobiales</taxon>
        <taxon>Rhizobiaceae</taxon>
        <taxon>Rhizobium/Agrobacterium group</taxon>
        <taxon>Rhizobium</taxon>
    </lineage>
</organism>
<reference evidence="1 2" key="1">
    <citation type="submission" date="2017-08" db="EMBL/GenBank/DDBJ databases">
        <authorList>
            <person name="de Groot N.N."/>
        </authorList>
    </citation>
    <scope>NUCLEOTIDE SEQUENCE [LARGE SCALE GENOMIC DNA]</scope>
    <source>
        <strain evidence="1 2">JC85</strain>
    </source>
</reference>
<sequence length="101" mass="10404">MKISLCPQRMDAALTIYRTGPSALSINGAGINLSALPDGATLPASAVDSDWIVGDVTRTAGELHLTILLPIGADAPEAARFPADIVDPPIGRVSLPTDQEA</sequence>
<proteinExistence type="predicted"/>
<dbReference type="Proteomes" id="UP000219167">
    <property type="component" value="Unassembled WGS sequence"/>
</dbReference>
<dbReference type="OrthoDB" id="8373799at2"/>
<dbReference type="RefSeq" id="WP_097138688.1">
    <property type="nucleotide sequence ID" value="NZ_OBQD01000005.1"/>
</dbReference>
<name>A0A285UAY5_9HYPH</name>
<keyword evidence="2" id="KW-1185">Reference proteome</keyword>
<evidence type="ECO:0000313" key="1">
    <source>
        <dbReference type="EMBL" id="SOC38959.1"/>
    </source>
</evidence>
<protein>
    <submittedName>
        <fullName evidence="1">Uncharacterized protein</fullName>
    </submittedName>
</protein>
<dbReference type="EMBL" id="OBQD01000005">
    <property type="protein sequence ID" value="SOC38959.1"/>
    <property type="molecule type" value="Genomic_DNA"/>
</dbReference>